<protein>
    <submittedName>
        <fullName evidence="4">Zinc-binding dehydrogenase</fullName>
    </submittedName>
</protein>
<dbReference type="Pfam" id="PF00107">
    <property type="entry name" value="ADH_zinc_N"/>
    <property type="match status" value="1"/>
</dbReference>
<accession>A0A941AN12</accession>
<name>A0A941AN12_9ACTN</name>
<dbReference type="SMART" id="SM00829">
    <property type="entry name" value="PKS_ER"/>
    <property type="match status" value="1"/>
</dbReference>
<dbReference type="Gene3D" id="3.40.50.720">
    <property type="entry name" value="NAD(P)-binding Rossmann-like Domain"/>
    <property type="match status" value="1"/>
</dbReference>
<dbReference type="InterPro" id="IPR013154">
    <property type="entry name" value="ADH-like_N"/>
</dbReference>
<gene>
    <name evidence="4" type="ORF">JOL79_00390</name>
</gene>
<dbReference type="GO" id="GO:0035925">
    <property type="term" value="F:mRNA 3'-UTR AU-rich region binding"/>
    <property type="evidence" value="ECO:0007669"/>
    <property type="project" value="TreeGrafter"/>
</dbReference>
<dbReference type="InterPro" id="IPR011032">
    <property type="entry name" value="GroES-like_sf"/>
</dbReference>
<feature type="domain" description="Enoyl reductase (ER)" evidence="3">
    <location>
        <begin position="6"/>
        <end position="295"/>
    </location>
</feature>
<evidence type="ECO:0000313" key="4">
    <source>
        <dbReference type="EMBL" id="MBP2702254.1"/>
    </source>
</evidence>
<dbReference type="Proteomes" id="UP000674234">
    <property type="component" value="Unassembled WGS sequence"/>
</dbReference>
<sequence>MRALIATAEGPRMSAVADPVPGPDAALVEVRHASANHGEVRHTAVLPAGSVMGYDAAGVVVGQAADGSGPPVGTRVVAFGMGAWAERAAFPTGSLAAVPPGADLAEAATLPLAGLTALRTVRAAGPLLGRRLLITGASGGVGHFAVQLARRAGAYVIASVGAPGRAEGLRELGADEVVVGLDGVRPVDAVLELVGGPHLVRCWELLRPGGGLQSIGWASGEPAVLSPGWSFSLGPARSLHSFGNVSTPGPDLELLVGMLVAGTLSTRVAWRGSWERIGEAADALLGRRLSGKIVMDIVPDVDGDAPSR</sequence>
<comment type="caution">
    <text evidence="4">The sequence shown here is derived from an EMBL/GenBank/DDBJ whole genome shotgun (WGS) entry which is preliminary data.</text>
</comment>
<evidence type="ECO:0000313" key="5">
    <source>
        <dbReference type="Proteomes" id="UP000674234"/>
    </source>
</evidence>
<dbReference type="EMBL" id="JAFCNB010000001">
    <property type="protein sequence ID" value="MBP2702254.1"/>
    <property type="molecule type" value="Genomic_DNA"/>
</dbReference>
<dbReference type="GO" id="GO:0003960">
    <property type="term" value="F:quinone reductase (NADPH) activity"/>
    <property type="evidence" value="ECO:0007669"/>
    <property type="project" value="TreeGrafter"/>
</dbReference>
<keyword evidence="2" id="KW-0560">Oxidoreductase</keyword>
<dbReference type="Pfam" id="PF08240">
    <property type="entry name" value="ADH_N"/>
    <property type="match status" value="1"/>
</dbReference>
<dbReference type="SUPFAM" id="SSF50129">
    <property type="entry name" value="GroES-like"/>
    <property type="match status" value="1"/>
</dbReference>
<dbReference type="PANTHER" id="PTHR48106:SF13">
    <property type="entry name" value="QUINONE OXIDOREDUCTASE-RELATED"/>
    <property type="match status" value="1"/>
</dbReference>
<keyword evidence="5" id="KW-1185">Reference proteome</keyword>
<organism evidence="4 5">
    <name type="scientific">Microbispora oryzae</name>
    <dbReference type="NCBI Taxonomy" id="2806554"/>
    <lineage>
        <taxon>Bacteria</taxon>
        <taxon>Bacillati</taxon>
        <taxon>Actinomycetota</taxon>
        <taxon>Actinomycetes</taxon>
        <taxon>Streptosporangiales</taxon>
        <taxon>Streptosporangiaceae</taxon>
        <taxon>Microbispora</taxon>
    </lineage>
</organism>
<dbReference type="InterPro" id="IPR020843">
    <property type="entry name" value="ER"/>
</dbReference>
<proteinExistence type="predicted"/>
<dbReference type="GO" id="GO:0005829">
    <property type="term" value="C:cytosol"/>
    <property type="evidence" value="ECO:0007669"/>
    <property type="project" value="TreeGrafter"/>
</dbReference>
<reference evidence="4" key="1">
    <citation type="submission" date="2021-02" db="EMBL/GenBank/DDBJ databases">
        <title>Draft genome sequence of Microbispora sp. RL4-1S isolated from rice leaves in Thailand.</title>
        <authorList>
            <person name="Muangham S."/>
            <person name="Duangmal K."/>
        </authorList>
    </citation>
    <scope>NUCLEOTIDE SEQUENCE</scope>
    <source>
        <strain evidence="4">RL4-1S</strain>
    </source>
</reference>
<dbReference type="InterPro" id="IPR036291">
    <property type="entry name" value="NAD(P)-bd_dom_sf"/>
</dbReference>
<dbReference type="SUPFAM" id="SSF51735">
    <property type="entry name" value="NAD(P)-binding Rossmann-fold domains"/>
    <property type="match status" value="1"/>
</dbReference>
<dbReference type="Gene3D" id="3.90.180.10">
    <property type="entry name" value="Medium-chain alcohol dehydrogenases, catalytic domain"/>
    <property type="match status" value="1"/>
</dbReference>
<dbReference type="AlphaFoldDB" id="A0A941AN12"/>
<keyword evidence="1" id="KW-0521">NADP</keyword>
<dbReference type="CDD" id="cd08270">
    <property type="entry name" value="MDR4"/>
    <property type="match status" value="1"/>
</dbReference>
<evidence type="ECO:0000256" key="1">
    <source>
        <dbReference type="ARBA" id="ARBA00022857"/>
    </source>
</evidence>
<dbReference type="PANTHER" id="PTHR48106">
    <property type="entry name" value="QUINONE OXIDOREDUCTASE PIG3-RELATED"/>
    <property type="match status" value="1"/>
</dbReference>
<evidence type="ECO:0000259" key="3">
    <source>
        <dbReference type="SMART" id="SM00829"/>
    </source>
</evidence>
<dbReference type="RefSeq" id="WP_210153573.1">
    <property type="nucleotide sequence ID" value="NZ_JAFCNB010000001.1"/>
</dbReference>
<dbReference type="GO" id="GO:0070402">
    <property type="term" value="F:NADPH binding"/>
    <property type="evidence" value="ECO:0007669"/>
    <property type="project" value="TreeGrafter"/>
</dbReference>
<dbReference type="InterPro" id="IPR013149">
    <property type="entry name" value="ADH-like_C"/>
</dbReference>
<evidence type="ECO:0000256" key="2">
    <source>
        <dbReference type="ARBA" id="ARBA00023002"/>
    </source>
</evidence>